<evidence type="ECO:0000313" key="2">
    <source>
        <dbReference type="EMBL" id="GIG94272.1"/>
    </source>
</evidence>
<protein>
    <recommendedName>
        <fullName evidence="4">ATP-grasp-modified RiPP</fullName>
    </recommendedName>
</protein>
<feature type="region of interest" description="Disordered" evidence="1">
    <location>
        <begin position="64"/>
        <end position="91"/>
    </location>
</feature>
<sequence>MSLHANPLAPRQIAVNAGPRTVPATAEIPPPVSFGFARTVSGGNRQVLDGIAYDPARQIATIGGQPATESAHPAATHYDTEHDGHSFPDKD</sequence>
<dbReference type="RefSeq" id="WP_203855931.1">
    <property type="nucleotide sequence ID" value="NZ_BAAAZQ010000002.1"/>
</dbReference>
<dbReference type="EMBL" id="BONX01000004">
    <property type="protein sequence ID" value="GIG94272.1"/>
    <property type="molecule type" value="Genomic_DNA"/>
</dbReference>
<name>A0ABQ4EHQ6_9ACTN</name>
<gene>
    <name evidence="2" type="ORF">Pma05_08450</name>
</gene>
<accession>A0ABQ4EHQ6</accession>
<proteinExistence type="predicted"/>
<feature type="compositionally biased region" description="Basic and acidic residues" evidence="1">
    <location>
        <begin position="78"/>
        <end position="91"/>
    </location>
</feature>
<keyword evidence="3" id="KW-1185">Reference proteome</keyword>
<evidence type="ECO:0008006" key="4">
    <source>
        <dbReference type="Google" id="ProtNLM"/>
    </source>
</evidence>
<reference evidence="2 3" key="1">
    <citation type="submission" date="2021-01" db="EMBL/GenBank/DDBJ databases">
        <title>Whole genome shotgun sequence of Plantactinospora mayteni NBRC 109088.</title>
        <authorList>
            <person name="Komaki H."/>
            <person name="Tamura T."/>
        </authorList>
    </citation>
    <scope>NUCLEOTIDE SEQUENCE [LARGE SCALE GENOMIC DNA]</scope>
    <source>
        <strain evidence="2 3">NBRC 109088</strain>
    </source>
</reference>
<organism evidence="2 3">
    <name type="scientific">Plantactinospora mayteni</name>
    <dbReference type="NCBI Taxonomy" id="566021"/>
    <lineage>
        <taxon>Bacteria</taxon>
        <taxon>Bacillati</taxon>
        <taxon>Actinomycetota</taxon>
        <taxon>Actinomycetes</taxon>
        <taxon>Micromonosporales</taxon>
        <taxon>Micromonosporaceae</taxon>
        <taxon>Plantactinospora</taxon>
    </lineage>
</organism>
<dbReference type="Proteomes" id="UP000621500">
    <property type="component" value="Unassembled WGS sequence"/>
</dbReference>
<evidence type="ECO:0000313" key="3">
    <source>
        <dbReference type="Proteomes" id="UP000621500"/>
    </source>
</evidence>
<evidence type="ECO:0000256" key="1">
    <source>
        <dbReference type="SAM" id="MobiDB-lite"/>
    </source>
</evidence>
<comment type="caution">
    <text evidence="2">The sequence shown here is derived from an EMBL/GenBank/DDBJ whole genome shotgun (WGS) entry which is preliminary data.</text>
</comment>